<keyword evidence="1" id="KW-0560">Oxidoreductase</keyword>
<name>A0A967EYK8_9PROT</name>
<dbReference type="AlphaFoldDB" id="A0A967EYK8"/>
<evidence type="ECO:0000256" key="2">
    <source>
        <dbReference type="ARBA" id="ARBA00023027"/>
    </source>
</evidence>
<dbReference type="GO" id="GO:0008442">
    <property type="term" value="F:3-hydroxyisobutyrate dehydrogenase activity"/>
    <property type="evidence" value="ECO:0007669"/>
    <property type="project" value="TreeGrafter"/>
</dbReference>
<dbReference type="GO" id="GO:0051287">
    <property type="term" value="F:NAD binding"/>
    <property type="evidence" value="ECO:0007669"/>
    <property type="project" value="InterPro"/>
</dbReference>
<feature type="domain" description="6-phosphogluconate dehydrogenase NADP-binding" evidence="4">
    <location>
        <begin position="2"/>
        <end position="161"/>
    </location>
</feature>
<feature type="active site" evidence="3">
    <location>
        <position position="170"/>
    </location>
</feature>
<reference evidence="6" key="1">
    <citation type="submission" date="2020-03" db="EMBL/GenBank/DDBJ databases">
        <title>Genome of Pelagibius litoralis DSM 21314T.</title>
        <authorList>
            <person name="Wang G."/>
        </authorList>
    </citation>
    <scope>NUCLEOTIDE SEQUENCE</scope>
    <source>
        <strain evidence="6">DSM 21314</strain>
    </source>
</reference>
<dbReference type="Pfam" id="PF14833">
    <property type="entry name" value="NAD_binding_11"/>
    <property type="match status" value="1"/>
</dbReference>
<dbReference type="SUPFAM" id="SSF51735">
    <property type="entry name" value="NAD(P)-binding Rossmann-fold domains"/>
    <property type="match status" value="1"/>
</dbReference>
<protein>
    <submittedName>
        <fullName evidence="6">NAD(P)-dependent oxidoreductase</fullName>
    </submittedName>
</protein>
<feature type="domain" description="3-hydroxyisobutyrate dehydrogenase-like NAD-binding" evidence="5">
    <location>
        <begin position="164"/>
        <end position="284"/>
    </location>
</feature>
<dbReference type="PANTHER" id="PTHR22981">
    <property type="entry name" value="3-HYDROXYISOBUTYRATE DEHYDROGENASE-RELATED"/>
    <property type="match status" value="1"/>
</dbReference>
<evidence type="ECO:0000259" key="5">
    <source>
        <dbReference type="Pfam" id="PF14833"/>
    </source>
</evidence>
<evidence type="ECO:0000256" key="1">
    <source>
        <dbReference type="ARBA" id="ARBA00023002"/>
    </source>
</evidence>
<keyword evidence="7" id="KW-1185">Reference proteome</keyword>
<dbReference type="Gene3D" id="1.10.1040.10">
    <property type="entry name" value="N-(1-d-carboxylethyl)-l-norvaline Dehydrogenase, domain 2"/>
    <property type="match status" value="1"/>
</dbReference>
<dbReference type="InterPro" id="IPR015815">
    <property type="entry name" value="HIBADH-related"/>
</dbReference>
<dbReference type="InterPro" id="IPR029154">
    <property type="entry name" value="HIBADH-like_NADP-bd"/>
</dbReference>
<keyword evidence="2" id="KW-0520">NAD</keyword>
<dbReference type="InterPro" id="IPR036291">
    <property type="entry name" value="NAD(P)-bd_dom_sf"/>
</dbReference>
<dbReference type="RefSeq" id="WP_167225804.1">
    <property type="nucleotide sequence ID" value="NZ_JAAQPH010000010.1"/>
</dbReference>
<evidence type="ECO:0000313" key="6">
    <source>
        <dbReference type="EMBL" id="NIA69828.1"/>
    </source>
</evidence>
<dbReference type="InterPro" id="IPR008927">
    <property type="entry name" value="6-PGluconate_DH-like_C_sf"/>
</dbReference>
<evidence type="ECO:0000259" key="4">
    <source>
        <dbReference type="Pfam" id="PF03446"/>
    </source>
</evidence>
<dbReference type="PANTHER" id="PTHR22981:SF84">
    <property type="entry name" value="3-HYDROXYISOBUTYRATE DEHYDROGENASE"/>
    <property type="match status" value="1"/>
</dbReference>
<gene>
    <name evidence="6" type="ORF">HBA54_14585</name>
</gene>
<accession>A0A967EYK8</accession>
<dbReference type="InterPro" id="IPR006115">
    <property type="entry name" value="6PGDH_NADP-bd"/>
</dbReference>
<dbReference type="EMBL" id="JAAQPH010000010">
    <property type="protein sequence ID" value="NIA69828.1"/>
    <property type="molecule type" value="Genomic_DNA"/>
</dbReference>
<dbReference type="SUPFAM" id="SSF48179">
    <property type="entry name" value="6-phosphogluconate dehydrogenase C-terminal domain-like"/>
    <property type="match status" value="1"/>
</dbReference>
<proteinExistence type="predicted"/>
<dbReference type="GO" id="GO:0006574">
    <property type="term" value="P:L-valine catabolic process"/>
    <property type="evidence" value="ECO:0007669"/>
    <property type="project" value="TreeGrafter"/>
</dbReference>
<organism evidence="6 7">
    <name type="scientific">Pelagibius litoralis</name>
    <dbReference type="NCBI Taxonomy" id="374515"/>
    <lineage>
        <taxon>Bacteria</taxon>
        <taxon>Pseudomonadati</taxon>
        <taxon>Pseudomonadota</taxon>
        <taxon>Alphaproteobacteria</taxon>
        <taxon>Rhodospirillales</taxon>
        <taxon>Rhodovibrionaceae</taxon>
        <taxon>Pelagibius</taxon>
    </lineage>
</organism>
<evidence type="ECO:0000313" key="7">
    <source>
        <dbReference type="Proteomes" id="UP000761264"/>
    </source>
</evidence>
<dbReference type="Gene3D" id="3.40.50.720">
    <property type="entry name" value="NAD(P)-binding Rossmann-like Domain"/>
    <property type="match status" value="1"/>
</dbReference>
<evidence type="ECO:0000256" key="3">
    <source>
        <dbReference type="PIRSR" id="PIRSR000103-1"/>
    </source>
</evidence>
<dbReference type="InterPro" id="IPR013328">
    <property type="entry name" value="6PGD_dom2"/>
</dbReference>
<comment type="caution">
    <text evidence="6">The sequence shown here is derived from an EMBL/GenBank/DDBJ whole genome shotgun (WGS) entry which is preliminary data.</text>
</comment>
<sequence length="312" mass="32682">MRIAFIGLGNVGFPLARNLLRAGHQLTVFDLDPGRAAPLVEAGARLAGSGRDAVEDAEVAVTSLPNPAAVSAVVPGENGLLSALASGSLWIEMSTTDEADMRRFAEDAAARGIDVLEAPITGGANRAWTGEISILVGGDEAVFERYRDLLGVMGGAIEHMGPIGSASVVKVITNMLAFVHLWASGEAMMLAKRSGVDLAKAFHGIRISSGNSFAHETEGQLVLNGSYNCAFTMALALKDMRLAMKLGQESETPLALAELVNGYFEQAQQAYGADAWSTQAVKVLEDRLGDALRAPGFPPLLDGMGDARAESS</sequence>
<dbReference type="PIRSF" id="PIRSF000103">
    <property type="entry name" value="HIBADH"/>
    <property type="match status" value="1"/>
</dbReference>
<dbReference type="Pfam" id="PF03446">
    <property type="entry name" value="NAD_binding_2"/>
    <property type="match status" value="1"/>
</dbReference>
<dbReference type="GO" id="GO:0050661">
    <property type="term" value="F:NADP binding"/>
    <property type="evidence" value="ECO:0007669"/>
    <property type="project" value="InterPro"/>
</dbReference>
<dbReference type="Proteomes" id="UP000761264">
    <property type="component" value="Unassembled WGS sequence"/>
</dbReference>